<keyword evidence="3" id="KW-1185">Reference proteome</keyword>
<evidence type="ECO:0000313" key="3">
    <source>
        <dbReference type="Proteomes" id="UP000269221"/>
    </source>
</evidence>
<evidence type="ECO:0000313" key="2">
    <source>
        <dbReference type="EMBL" id="RMB98654.1"/>
    </source>
</evidence>
<dbReference type="EMBL" id="QRBI01000152">
    <property type="protein sequence ID" value="RMB98654.1"/>
    <property type="molecule type" value="Genomic_DNA"/>
</dbReference>
<gene>
    <name evidence="2" type="ORF">DUI87_24872</name>
</gene>
<comment type="caution">
    <text evidence="2">The sequence shown here is derived from an EMBL/GenBank/DDBJ whole genome shotgun (WGS) entry which is preliminary data.</text>
</comment>
<feature type="region of interest" description="Disordered" evidence="1">
    <location>
        <begin position="35"/>
        <end position="60"/>
    </location>
</feature>
<dbReference type="AlphaFoldDB" id="A0A3M0JCW3"/>
<proteinExistence type="predicted"/>
<name>A0A3M0JCW3_HIRRU</name>
<accession>A0A3M0JCW3</accession>
<sequence length="178" mass="19326">MSHIRGEGESSEWKRPGLAFLECLGVDTPDKPVSAANGVAVSPEPGLEGQPPAQSMESLGLGTGAAPGSCRLLECLDHQEKADWMSLFPIRVQQCQDLEDIFRVWWLQAGTDRRLRSRKTLVLCVIQVLGTPIGEDPRSIMPGCKVKRIFNPTLDLPLSGKLGMGNWSSTPAEGLGFE</sequence>
<organism evidence="2 3">
    <name type="scientific">Hirundo rustica rustica</name>
    <dbReference type="NCBI Taxonomy" id="333673"/>
    <lineage>
        <taxon>Eukaryota</taxon>
        <taxon>Metazoa</taxon>
        <taxon>Chordata</taxon>
        <taxon>Craniata</taxon>
        <taxon>Vertebrata</taxon>
        <taxon>Euteleostomi</taxon>
        <taxon>Archelosauria</taxon>
        <taxon>Archosauria</taxon>
        <taxon>Dinosauria</taxon>
        <taxon>Saurischia</taxon>
        <taxon>Theropoda</taxon>
        <taxon>Coelurosauria</taxon>
        <taxon>Aves</taxon>
        <taxon>Neognathae</taxon>
        <taxon>Neoaves</taxon>
        <taxon>Telluraves</taxon>
        <taxon>Australaves</taxon>
        <taxon>Passeriformes</taxon>
        <taxon>Sylvioidea</taxon>
        <taxon>Hirundinidae</taxon>
        <taxon>Hirundo</taxon>
    </lineage>
</organism>
<reference evidence="2 3" key="1">
    <citation type="submission" date="2018-07" db="EMBL/GenBank/DDBJ databases">
        <title>A high quality draft genome assembly of the barn swallow (H. rustica rustica).</title>
        <authorList>
            <person name="Formenti G."/>
            <person name="Chiara M."/>
            <person name="Poveda L."/>
            <person name="Francoijs K.-J."/>
            <person name="Bonisoli-Alquati A."/>
            <person name="Canova L."/>
            <person name="Gianfranceschi L."/>
            <person name="Horner D.S."/>
            <person name="Saino N."/>
        </authorList>
    </citation>
    <scope>NUCLEOTIDE SEQUENCE [LARGE SCALE GENOMIC DNA]</scope>
    <source>
        <strain evidence="2">Chelidonia</strain>
        <tissue evidence="2">Blood</tissue>
    </source>
</reference>
<evidence type="ECO:0000256" key="1">
    <source>
        <dbReference type="SAM" id="MobiDB-lite"/>
    </source>
</evidence>
<dbReference type="Proteomes" id="UP000269221">
    <property type="component" value="Unassembled WGS sequence"/>
</dbReference>
<protein>
    <submittedName>
        <fullName evidence="2">Uncharacterized protein</fullName>
    </submittedName>
</protein>